<name>A0ABV7AQ39_9GAMM</name>
<reference evidence="2" key="1">
    <citation type="journal article" date="2019" name="Int. J. Syst. Evol. Microbiol.">
        <title>The Global Catalogue of Microorganisms (GCM) 10K type strain sequencing project: providing services to taxonomists for standard genome sequencing and annotation.</title>
        <authorList>
            <consortium name="The Broad Institute Genomics Platform"/>
            <consortium name="The Broad Institute Genome Sequencing Center for Infectious Disease"/>
            <person name="Wu L."/>
            <person name="Ma J."/>
        </authorList>
    </citation>
    <scope>NUCLEOTIDE SEQUENCE [LARGE SCALE GENOMIC DNA]</scope>
    <source>
        <strain evidence="2">KCTC 62195</strain>
    </source>
</reference>
<evidence type="ECO:0000313" key="1">
    <source>
        <dbReference type="EMBL" id="MFC2971178.1"/>
    </source>
</evidence>
<evidence type="ECO:0000313" key="2">
    <source>
        <dbReference type="Proteomes" id="UP001595457"/>
    </source>
</evidence>
<dbReference type="RefSeq" id="WP_377812758.1">
    <property type="nucleotide sequence ID" value="NZ_JBHRSJ010000004.1"/>
</dbReference>
<sequence>MTIAQLARYRAEQRRRTCRREGAGRGAGRLAPRDETIAELIRYMSGRIASLRALRSQSGRKGSL</sequence>
<accession>A0ABV7AQ39</accession>
<organism evidence="1 2">
    <name type="scientific">Azotobacter bryophylli</name>
    <dbReference type="NCBI Taxonomy" id="1986537"/>
    <lineage>
        <taxon>Bacteria</taxon>
        <taxon>Pseudomonadati</taxon>
        <taxon>Pseudomonadota</taxon>
        <taxon>Gammaproteobacteria</taxon>
        <taxon>Pseudomonadales</taxon>
        <taxon>Pseudomonadaceae</taxon>
        <taxon>Azotobacter</taxon>
    </lineage>
</organism>
<gene>
    <name evidence="1" type="ORF">ACFOJE_02965</name>
</gene>
<dbReference type="Proteomes" id="UP001595457">
    <property type="component" value="Unassembled WGS sequence"/>
</dbReference>
<protein>
    <submittedName>
        <fullName evidence="1">Uncharacterized protein</fullName>
    </submittedName>
</protein>
<dbReference type="EMBL" id="JBHRSJ010000004">
    <property type="protein sequence ID" value="MFC2971178.1"/>
    <property type="molecule type" value="Genomic_DNA"/>
</dbReference>
<comment type="caution">
    <text evidence="1">The sequence shown here is derived from an EMBL/GenBank/DDBJ whole genome shotgun (WGS) entry which is preliminary data.</text>
</comment>
<proteinExistence type="predicted"/>
<keyword evidence="2" id="KW-1185">Reference proteome</keyword>